<dbReference type="Proteomes" id="UP000192674">
    <property type="component" value="Unassembled WGS sequence"/>
</dbReference>
<keyword evidence="2" id="KW-1185">Reference proteome</keyword>
<sequence length="44" mass="4941">MDGELYLSRFVLTTHNTLDMASERIVLRVPNDLDQCCRVGGTSI</sequence>
<gene>
    <name evidence="1" type="ORF">SAMN05661093_08743</name>
</gene>
<dbReference type="AlphaFoldDB" id="A0A1W2FRY9"/>
<evidence type="ECO:0000313" key="1">
    <source>
        <dbReference type="EMBL" id="SMD24737.1"/>
    </source>
</evidence>
<reference evidence="1 2" key="1">
    <citation type="submission" date="2017-04" db="EMBL/GenBank/DDBJ databases">
        <authorList>
            <person name="Afonso C.L."/>
            <person name="Miller P.J."/>
            <person name="Scott M.A."/>
            <person name="Spackman E."/>
            <person name="Goraichik I."/>
            <person name="Dimitrov K.M."/>
            <person name="Suarez D.L."/>
            <person name="Swayne D.E."/>
        </authorList>
    </citation>
    <scope>NUCLEOTIDE SEQUENCE [LARGE SCALE GENOMIC DNA]</scope>
    <source>
        <strain evidence="1 2">DSM 43828</strain>
    </source>
</reference>
<dbReference type="EMBL" id="FWXV01000010">
    <property type="protein sequence ID" value="SMD24737.1"/>
    <property type="molecule type" value="Genomic_DNA"/>
</dbReference>
<name>A0A1W2FRY9_KIBAR</name>
<proteinExistence type="predicted"/>
<protein>
    <submittedName>
        <fullName evidence="1">Uncharacterized protein</fullName>
    </submittedName>
</protein>
<organism evidence="1 2">
    <name type="scientific">Kibdelosporangium aridum</name>
    <dbReference type="NCBI Taxonomy" id="2030"/>
    <lineage>
        <taxon>Bacteria</taxon>
        <taxon>Bacillati</taxon>
        <taxon>Actinomycetota</taxon>
        <taxon>Actinomycetes</taxon>
        <taxon>Pseudonocardiales</taxon>
        <taxon>Pseudonocardiaceae</taxon>
        <taxon>Kibdelosporangium</taxon>
    </lineage>
</organism>
<evidence type="ECO:0000313" key="2">
    <source>
        <dbReference type="Proteomes" id="UP000192674"/>
    </source>
</evidence>
<dbReference type="RefSeq" id="WP_268811613.1">
    <property type="nucleotide sequence ID" value="NZ_FWXV01000010.1"/>
</dbReference>
<accession>A0A1W2FRY9</accession>